<feature type="compositionally biased region" description="Polar residues" evidence="9">
    <location>
        <begin position="698"/>
        <end position="716"/>
    </location>
</feature>
<protein>
    <recommendedName>
        <fullName evidence="10">KASH domain-containing protein</fullName>
    </recommendedName>
</protein>
<gene>
    <name evidence="11" type="ORF">SK128_005331</name>
</gene>
<reference evidence="11 12" key="1">
    <citation type="submission" date="2023-11" db="EMBL/GenBank/DDBJ databases">
        <title>Halocaridina rubra genome assembly.</title>
        <authorList>
            <person name="Smith C."/>
        </authorList>
    </citation>
    <scope>NUCLEOTIDE SEQUENCE [LARGE SCALE GENOMIC DNA]</scope>
    <source>
        <strain evidence="11">EP-1</strain>
        <tissue evidence="11">Whole</tissue>
    </source>
</reference>
<sequence>DPGSSPSSESEDEPVSKCRRLSASSVSCGSSCGASCSLSCGSPSSSACSSPCPGGRPFSSSSSRTRGWAYYDASVSEAGSYIETTTTNTPTKHSSRDPQNREIKDDYVCINGGSDCGPGLVSSEPCTQEPPPEPMVVDPDLQQDETTTPTATTAPQGCEITGQVPESSSATSNNPQVVVGQVMVGSAGLDIVRARCGQQSPASVDILTEVTTMIQDPSKTSSNASTTTSDPTPSEGLVENANQVNGNPVSPSVTDDSGVNLTPSSLKEVSINTDISNVRDSPSKSSCTNVERPSPNCAIFDFKHQDTDTEEAATNTTHSTATVSCQANLNLVEGDPSRNRLYQVRRRTTSNIRSTTARTKLEFTCDEEVDHEALQKIIDNAILDPDWLNSNIASDIEFSGTEDEVPTQEHMDTGSDGGTPGQLHQEDQVVPELKQGQSHPQINDQHEKLENNEQLDKPPRSMSKESITKLVSDAEKLVREPADGDSPPIVSPRTHLQLSLNASSCDKGIVVSSKHARVRQWLASQRREVKMTTSCVLDSCDASGELTTGESDIESASSEDMDASTATQFATSTRGSYKGSIKGSLRGSRDPLPSTDNTPTSERINIVPVVSDLGQTKVVLRGRKRRSGEQRPWSVSELYQLATGLDLAPFSVSESALHHLLSATPETPTNDNQAFGPGTPDVAVPVSNIISAEDAPPTCTNSTPIGSPPSANTTLTGSGGRLSPPSANTTGSLRRRKTRARRKSNLSLGRRTDSGSEGVTLNLSGGSDNNQVSPSRRLSYSKSHSSGSDSASLSKRHIVKSSSFSGACRGGSGGVSSSTEKCVSDCGGVLGVPRSPAHVHSFVHGEPCYSSDESRPSSPIPVIRELVINRSPAHTARSNTQMSDHDAQTAHEDMSSLSEQAWDPYQEYKYLSEPYSEDIDQEAARRLMNFGDDYRKYIDSEGDSSFSGIPYRGRRSPHHRRLRSLAPTGPRDLDSDSDLDDLHHVIDESRSQLIVSENVLKKYSNEAGLGIDYADLVATAHTNIKCLREIIRHLHLEGTLDSELKEAESIVQRWEVLQAQAVERQRQSGQVRELQRQVKSLRLTLESLAEQANEAPHADAIQTHRQLDRKLQDAKALLEEIRARKSEVSSLNLAVHRFFTDSGYTLAQLKDEVNDLYILFDEAQRRASNEVSRLEGLEATWKLWEDEAEELTRALGQDRDTLKVLDSAIQTGSLTDSVTASAQDVARLLNDRCKSQQQPAKKLVLQHTRTQGVDIQGSTLSLGTSGDDCLSDSGTSGYESCSSEELSERERRLANLRRLARDLEASLSPDSQAWAAITKTLSNAEMELKGLQKHCRELVVRSTETLDQTKASPQLRKRSWAKDSKGSRLSRVDRRIASRDSGRGNGRRGWMWRVVRAALPFQAALLLLLCVACLLEPNCCDSHNNLTNTLTPQLRYVHGPPPV</sequence>
<keyword evidence="5 7" id="KW-0472">Membrane</keyword>
<feature type="coiled-coil region" evidence="8">
    <location>
        <begin position="1057"/>
        <end position="1194"/>
    </location>
</feature>
<feature type="region of interest" description="Disordered" evidence="9">
    <location>
        <begin position="544"/>
        <end position="563"/>
    </location>
</feature>
<feature type="region of interest" description="Disordered" evidence="9">
    <location>
        <begin position="120"/>
        <end position="157"/>
    </location>
</feature>
<dbReference type="EMBL" id="JAXCGZ010019038">
    <property type="protein sequence ID" value="KAK7066751.1"/>
    <property type="molecule type" value="Genomic_DNA"/>
</dbReference>
<comment type="subcellular location">
    <subcellularLocation>
        <location evidence="1">Nucleus membrane</location>
    </subcellularLocation>
</comment>
<dbReference type="Pfam" id="PF10541">
    <property type="entry name" value="KASH"/>
    <property type="match status" value="1"/>
</dbReference>
<keyword evidence="8" id="KW-0175">Coiled coil</keyword>
<evidence type="ECO:0000256" key="2">
    <source>
        <dbReference type="ARBA" id="ARBA00008619"/>
    </source>
</evidence>
<name>A0AAN8WIN4_HALRR</name>
<dbReference type="GO" id="GO:0007010">
    <property type="term" value="P:cytoskeleton organization"/>
    <property type="evidence" value="ECO:0007669"/>
    <property type="project" value="TreeGrafter"/>
</dbReference>
<keyword evidence="12" id="KW-1185">Reference proteome</keyword>
<feature type="compositionally biased region" description="Polar residues" evidence="9">
    <location>
        <begin position="240"/>
        <end position="266"/>
    </location>
</feature>
<comment type="similarity">
    <text evidence="2">Belongs to the nesprin family.</text>
</comment>
<dbReference type="SUPFAM" id="SSF46966">
    <property type="entry name" value="Spectrin repeat"/>
    <property type="match status" value="1"/>
</dbReference>
<keyword evidence="3 7" id="KW-0812">Transmembrane</keyword>
<dbReference type="PANTHER" id="PTHR21524">
    <property type="entry name" value="SPECTRIN REPEAT CONTAINING NUCLEAR ENVELOPE PROTEIN 2"/>
    <property type="match status" value="1"/>
</dbReference>
<feature type="domain" description="KASH" evidence="10">
    <location>
        <begin position="1388"/>
        <end position="1443"/>
    </location>
</feature>
<dbReference type="GO" id="GO:0048471">
    <property type="term" value="C:perinuclear region of cytoplasm"/>
    <property type="evidence" value="ECO:0007669"/>
    <property type="project" value="TreeGrafter"/>
</dbReference>
<dbReference type="GO" id="GO:0007097">
    <property type="term" value="P:nuclear migration"/>
    <property type="evidence" value="ECO:0007669"/>
    <property type="project" value="TreeGrafter"/>
</dbReference>
<dbReference type="PROSITE" id="PS51049">
    <property type="entry name" value="KASH"/>
    <property type="match status" value="1"/>
</dbReference>
<feature type="compositionally biased region" description="Polar residues" evidence="9">
    <location>
        <begin position="664"/>
        <end position="673"/>
    </location>
</feature>
<evidence type="ECO:0000256" key="1">
    <source>
        <dbReference type="ARBA" id="ARBA00004126"/>
    </source>
</evidence>
<comment type="caution">
    <text evidence="11">The sequence shown here is derived from an EMBL/GenBank/DDBJ whole genome shotgun (WGS) entry which is preliminary data.</text>
</comment>
<accession>A0AAN8WIN4</accession>
<feature type="compositionally biased region" description="Low complexity" evidence="9">
    <location>
        <begin position="135"/>
        <end position="155"/>
    </location>
</feature>
<feature type="topological domain" description="Perinuclear space" evidence="7">
    <location>
        <begin position="1418"/>
        <end position="1443"/>
    </location>
</feature>
<feature type="region of interest" description="Disordered" evidence="9">
    <location>
        <begin position="81"/>
        <end position="102"/>
    </location>
</feature>
<keyword evidence="4" id="KW-1133">Transmembrane helix</keyword>
<dbReference type="Proteomes" id="UP001381693">
    <property type="component" value="Unassembled WGS sequence"/>
</dbReference>
<dbReference type="SMART" id="SM01249">
    <property type="entry name" value="KASH"/>
    <property type="match status" value="1"/>
</dbReference>
<evidence type="ECO:0000256" key="5">
    <source>
        <dbReference type="ARBA" id="ARBA00023136"/>
    </source>
</evidence>
<dbReference type="GO" id="GO:0031965">
    <property type="term" value="C:nuclear membrane"/>
    <property type="evidence" value="ECO:0007669"/>
    <property type="project" value="UniProtKB-SubCell"/>
</dbReference>
<dbReference type="GO" id="GO:0006997">
    <property type="term" value="P:nucleus organization"/>
    <property type="evidence" value="ECO:0007669"/>
    <property type="project" value="TreeGrafter"/>
</dbReference>
<evidence type="ECO:0000256" key="8">
    <source>
        <dbReference type="SAM" id="Coils"/>
    </source>
</evidence>
<feature type="region of interest" description="Disordered" evidence="9">
    <location>
        <begin position="400"/>
        <end position="466"/>
    </location>
</feature>
<feature type="region of interest" description="Disordered" evidence="9">
    <location>
        <begin position="41"/>
        <end position="66"/>
    </location>
</feature>
<feature type="region of interest" description="Disordered" evidence="9">
    <location>
        <begin position="568"/>
        <end position="601"/>
    </location>
</feature>
<feature type="compositionally biased region" description="Basic residues" evidence="9">
    <location>
        <begin position="952"/>
        <end position="963"/>
    </location>
</feature>
<evidence type="ECO:0000313" key="11">
    <source>
        <dbReference type="EMBL" id="KAK7066751.1"/>
    </source>
</evidence>
<feature type="compositionally biased region" description="Low complexity" evidence="9">
    <location>
        <begin position="217"/>
        <end position="234"/>
    </location>
</feature>
<feature type="non-terminal residue" evidence="11">
    <location>
        <position position="1"/>
    </location>
</feature>
<feature type="compositionally biased region" description="Basic and acidic residues" evidence="9">
    <location>
        <begin position="444"/>
        <end position="466"/>
    </location>
</feature>
<feature type="region of interest" description="Disordered" evidence="9">
    <location>
        <begin position="663"/>
        <end position="795"/>
    </location>
</feature>
<feature type="compositionally biased region" description="Basic residues" evidence="9">
    <location>
        <begin position="733"/>
        <end position="744"/>
    </location>
</feature>
<organism evidence="11 12">
    <name type="scientific">Halocaridina rubra</name>
    <name type="common">Hawaiian red shrimp</name>
    <dbReference type="NCBI Taxonomy" id="373956"/>
    <lineage>
        <taxon>Eukaryota</taxon>
        <taxon>Metazoa</taxon>
        <taxon>Ecdysozoa</taxon>
        <taxon>Arthropoda</taxon>
        <taxon>Crustacea</taxon>
        <taxon>Multicrustacea</taxon>
        <taxon>Malacostraca</taxon>
        <taxon>Eumalacostraca</taxon>
        <taxon>Eucarida</taxon>
        <taxon>Decapoda</taxon>
        <taxon>Pleocyemata</taxon>
        <taxon>Caridea</taxon>
        <taxon>Atyoidea</taxon>
        <taxon>Atyidae</taxon>
        <taxon>Halocaridina</taxon>
    </lineage>
</organism>
<evidence type="ECO:0000256" key="3">
    <source>
        <dbReference type="ARBA" id="ARBA00022692"/>
    </source>
</evidence>
<proteinExistence type="inferred from homology"/>
<keyword evidence="6" id="KW-0539">Nucleus</keyword>
<feature type="compositionally biased region" description="Polar residues" evidence="9">
    <location>
        <begin position="755"/>
        <end position="772"/>
    </location>
</feature>
<dbReference type="InterPro" id="IPR012315">
    <property type="entry name" value="KASH"/>
</dbReference>
<dbReference type="PANTHER" id="PTHR21524:SF5">
    <property type="entry name" value="SPECTRIN REPEAT CONTAINING NUCLEAR ENVELOPE PROTEIN 2"/>
    <property type="match status" value="1"/>
</dbReference>
<evidence type="ECO:0000313" key="12">
    <source>
        <dbReference type="Proteomes" id="UP001381693"/>
    </source>
</evidence>
<feature type="region of interest" description="Disordered" evidence="9">
    <location>
        <begin position="215"/>
        <end position="266"/>
    </location>
</feature>
<feature type="compositionally biased region" description="Acidic residues" evidence="9">
    <location>
        <begin position="551"/>
        <end position="562"/>
    </location>
</feature>
<evidence type="ECO:0000256" key="6">
    <source>
        <dbReference type="ARBA" id="ARBA00023242"/>
    </source>
</evidence>
<feature type="region of interest" description="Disordered" evidence="9">
    <location>
        <begin position="272"/>
        <end position="291"/>
    </location>
</feature>
<feature type="compositionally biased region" description="Low complexity" evidence="9">
    <location>
        <begin position="773"/>
        <end position="793"/>
    </location>
</feature>
<evidence type="ECO:0000256" key="9">
    <source>
        <dbReference type="SAM" id="MobiDB-lite"/>
    </source>
</evidence>
<evidence type="ECO:0000256" key="7">
    <source>
        <dbReference type="PROSITE-ProRule" id="PRU00385"/>
    </source>
</evidence>
<evidence type="ECO:0000259" key="10">
    <source>
        <dbReference type="PROSITE" id="PS51049"/>
    </source>
</evidence>
<dbReference type="GO" id="GO:0019894">
    <property type="term" value="F:kinesin binding"/>
    <property type="evidence" value="ECO:0007669"/>
    <property type="project" value="TreeGrafter"/>
</dbReference>
<feature type="coiled-coil region" evidence="8">
    <location>
        <begin position="1286"/>
        <end position="1341"/>
    </location>
</feature>
<evidence type="ECO:0000256" key="4">
    <source>
        <dbReference type="ARBA" id="ARBA00022989"/>
    </source>
</evidence>
<feature type="region of interest" description="Disordered" evidence="9">
    <location>
        <begin position="946"/>
        <end position="976"/>
    </location>
</feature>
<feature type="topological domain" description="Cytoplasmic" evidence="7">
    <location>
        <begin position="1"/>
        <end position="1396"/>
    </location>
</feature>